<dbReference type="KEGG" id="scyp:JYB88_01795"/>
<feature type="signal peptide" evidence="1">
    <location>
        <begin position="1"/>
        <end position="20"/>
    </location>
</feature>
<evidence type="ECO:0008006" key="4">
    <source>
        <dbReference type="Google" id="ProtNLM"/>
    </source>
</evidence>
<protein>
    <recommendedName>
        <fullName evidence="4">Lipoprotein</fullName>
    </recommendedName>
</protein>
<name>A0A974XNP0_9GAMM</name>
<dbReference type="Proteomes" id="UP000663281">
    <property type="component" value="Chromosome"/>
</dbReference>
<evidence type="ECO:0000313" key="2">
    <source>
        <dbReference type="EMBL" id="QSX30416.1"/>
    </source>
</evidence>
<dbReference type="RefSeq" id="WP_207321746.1">
    <property type="nucleotide sequence ID" value="NZ_CP071501.1"/>
</dbReference>
<keyword evidence="1" id="KW-0732">Signal</keyword>
<accession>A0A974XNP0</accession>
<feature type="chain" id="PRO_5037999352" description="Lipoprotein" evidence="1">
    <location>
        <begin position="21"/>
        <end position="223"/>
    </location>
</feature>
<sequence>MKHLLAAIMAITALSGCVSAIPIKEQVPTPEYVPSKSVIVAVVDERPQLAEGKPANFIGVAHGAFGIPVDWHVHQVLATEKTDKELTLAQWLENRIVNGLSSKGWQVKAVPFKALPTPVEASDVLKQNQASELMVLVLKDWYFSINLNWVSAFNFDTDTHLHVFEDGAGEVLYKQIKERDVIDEKASESPQNNVLRAYRDQLQQIFADPELRAIAIGEQAPRL</sequence>
<proteinExistence type="predicted"/>
<organism evidence="2 3">
    <name type="scientific">Shewanella cyperi</name>
    <dbReference type="NCBI Taxonomy" id="2814292"/>
    <lineage>
        <taxon>Bacteria</taxon>
        <taxon>Pseudomonadati</taxon>
        <taxon>Pseudomonadota</taxon>
        <taxon>Gammaproteobacteria</taxon>
        <taxon>Alteromonadales</taxon>
        <taxon>Shewanellaceae</taxon>
        <taxon>Shewanella</taxon>
    </lineage>
</organism>
<dbReference type="PROSITE" id="PS51257">
    <property type="entry name" value="PROKAR_LIPOPROTEIN"/>
    <property type="match status" value="1"/>
</dbReference>
<dbReference type="AlphaFoldDB" id="A0A974XNP0"/>
<gene>
    <name evidence="2" type="ORF">JYB88_01795</name>
</gene>
<dbReference type="EMBL" id="CP071504">
    <property type="protein sequence ID" value="QSX30416.1"/>
    <property type="molecule type" value="Genomic_DNA"/>
</dbReference>
<reference evidence="2 3" key="1">
    <citation type="submission" date="2021-03" db="EMBL/GenBank/DDBJ databases">
        <title>Novel species identification of genus Shewanella.</title>
        <authorList>
            <person name="Liu G."/>
            <person name="Zhang Q."/>
        </authorList>
    </citation>
    <scope>NUCLEOTIDE SEQUENCE [LARGE SCALE GENOMIC DNA]</scope>
    <source>
        <strain evidence="2 3">FJAT-53726</strain>
    </source>
</reference>
<keyword evidence="3" id="KW-1185">Reference proteome</keyword>
<evidence type="ECO:0000256" key="1">
    <source>
        <dbReference type="SAM" id="SignalP"/>
    </source>
</evidence>
<evidence type="ECO:0000313" key="3">
    <source>
        <dbReference type="Proteomes" id="UP000663281"/>
    </source>
</evidence>